<reference evidence="1" key="1">
    <citation type="submission" date="2018-11" db="EMBL/GenBank/DDBJ databases">
        <title>The sequence and de novo assembly of Larimichthys crocea genome using PacBio and Hi-C technologies.</title>
        <authorList>
            <person name="Xu P."/>
            <person name="Chen B."/>
            <person name="Zhou Z."/>
            <person name="Ke Q."/>
            <person name="Wu Y."/>
            <person name="Bai H."/>
            <person name="Pu F."/>
        </authorList>
    </citation>
    <scope>NUCLEOTIDE SEQUENCE</scope>
    <source>
        <tissue evidence="1">Muscle</tissue>
    </source>
</reference>
<keyword evidence="2" id="KW-1185">Reference proteome</keyword>
<proteinExistence type="predicted"/>
<comment type="caution">
    <text evidence="1">The sequence shown here is derived from an EMBL/GenBank/DDBJ whole genome shotgun (WGS) entry which is preliminary data.</text>
</comment>
<protein>
    <submittedName>
        <fullName evidence="1">Uncharacterized protein</fullName>
    </submittedName>
</protein>
<dbReference type="EMBL" id="CM011687">
    <property type="protein sequence ID" value="TMS10743.1"/>
    <property type="molecule type" value="Genomic_DNA"/>
</dbReference>
<evidence type="ECO:0000313" key="1">
    <source>
        <dbReference type="EMBL" id="TMS10743.1"/>
    </source>
</evidence>
<sequence>MDTLLKSEIREEGSGASVKVEGLSKAALIKSLSPRVMLSNHLLTRGAKMKVNLEDQGRQKVSFSLAQTKKPLQSPFFIPASPEKSLTEPHPALSQSTSDKAGQNTDSKTEQKLTPMVPISTAETQSQTSVSPATKLKTDMAKMHFKKQILSVSAD</sequence>
<dbReference type="Proteomes" id="UP000793456">
    <property type="component" value="Chromosome XIV"/>
</dbReference>
<name>A0ACD3QUC4_LARCR</name>
<gene>
    <name evidence="1" type="ORF">E3U43_019736</name>
</gene>
<organism evidence="1 2">
    <name type="scientific">Larimichthys crocea</name>
    <name type="common">Large yellow croaker</name>
    <name type="synonym">Pseudosciaena crocea</name>
    <dbReference type="NCBI Taxonomy" id="215358"/>
    <lineage>
        <taxon>Eukaryota</taxon>
        <taxon>Metazoa</taxon>
        <taxon>Chordata</taxon>
        <taxon>Craniata</taxon>
        <taxon>Vertebrata</taxon>
        <taxon>Euteleostomi</taxon>
        <taxon>Actinopterygii</taxon>
        <taxon>Neopterygii</taxon>
        <taxon>Teleostei</taxon>
        <taxon>Neoteleostei</taxon>
        <taxon>Acanthomorphata</taxon>
        <taxon>Eupercaria</taxon>
        <taxon>Sciaenidae</taxon>
        <taxon>Larimichthys</taxon>
    </lineage>
</organism>
<evidence type="ECO:0000313" key="2">
    <source>
        <dbReference type="Proteomes" id="UP000793456"/>
    </source>
</evidence>
<accession>A0ACD3QUC4</accession>